<gene>
    <name evidence="2" type="ORF">DFH08DRAFT_496653</name>
</gene>
<feature type="transmembrane region" description="Helical" evidence="1">
    <location>
        <begin position="36"/>
        <end position="56"/>
    </location>
</feature>
<reference evidence="2" key="1">
    <citation type="submission" date="2023-03" db="EMBL/GenBank/DDBJ databases">
        <title>Massive genome expansion in bonnet fungi (Mycena s.s.) driven by repeated elements and novel gene families across ecological guilds.</title>
        <authorList>
            <consortium name="Lawrence Berkeley National Laboratory"/>
            <person name="Harder C.B."/>
            <person name="Miyauchi S."/>
            <person name="Viragh M."/>
            <person name="Kuo A."/>
            <person name="Thoen E."/>
            <person name="Andreopoulos B."/>
            <person name="Lu D."/>
            <person name="Skrede I."/>
            <person name="Drula E."/>
            <person name="Henrissat B."/>
            <person name="Morin E."/>
            <person name="Kohler A."/>
            <person name="Barry K."/>
            <person name="LaButti K."/>
            <person name="Morin E."/>
            <person name="Salamov A."/>
            <person name="Lipzen A."/>
            <person name="Mereny Z."/>
            <person name="Hegedus B."/>
            <person name="Baldrian P."/>
            <person name="Stursova M."/>
            <person name="Weitz H."/>
            <person name="Taylor A."/>
            <person name="Grigoriev I.V."/>
            <person name="Nagy L.G."/>
            <person name="Martin F."/>
            <person name="Kauserud H."/>
        </authorList>
    </citation>
    <scope>NUCLEOTIDE SEQUENCE</scope>
    <source>
        <strain evidence="2">CBHHK002</strain>
    </source>
</reference>
<organism evidence="2 3">
    <name type="scientific">Mycena albidolilacea</name>
    <dbReference type="NCBI Taxonomy" id="1033008"/>
    <lineage>
        <taxon>Eukaryota</taxon>
        <taxon>Fungi</taxon>
        <taxon>Dikarya</taxon>
        <taxon>Basidiomycota</taxon>
        <taxon>Agaricomycotina</taxon>
        <taxon>Agaricomycetes</taxon>
        <taxon>Agaricomycetidae</taxon>
        <taxon>Agaricales</taxon>
        <taxon>Marasmiineae</taxon>
        <taxon>Mycenaceae</taxon>
        <taxon>Mycena</taxon>
    </lineage>
</organism>
<keyword evidence="1" id="KW-0472">Membrane</keyword>
<accession>A0AAD7ACL0</accession>
<evidence type="ECO:0000313" key="3">
    <source>
        <dbReference type="Proteomes" id="UP001218218"/>
    </source>
</evidence>
<sequence>MWRRVRSLSFLGYHSAVQSSPPRSRPRPTRRYHARIQLNVCLITMLFGNTVAPAFICLSLSPPLAPLSSPSFCRPISVATIPPASDPAPSEYKARLSYECHRCLATTWGSSVKFWYASFSHGRWGSAVRITSSRLSRNSYPKLKIASLPTQSFLHSSARRSADHLFWSVPTRAFSPFAHLF</sequence>
<dbReference type="EMBL" id="JARIHO010000009">
    <property type="protein sequence ID" value="KAJ7355258.1"/>
    <property type="molecule type" value="Genomic_DNA"/>
</dbReference>
<proteinExistence type="predicted"/>
<keyword evidence="3" id="KW-1185">Reference proteome</keyword>
<protein>
    <submittedName>
        <fullName evidence="2">Uncharacterized protein</fullName>
    </submittedName>
</protein>
<name>A0AAD7ACL0_9AGAR</name>
<dbReference type="AlphaFoldDB" id="A0AAD7ACL0"/>
<comment type="caution">
    <text evidence="2">The sequence shown here is derived from an EMBL/GenBank/DDBJ whole genome shotgun (WGS) entry which is preliminary data.</text>
</comment>
<evidence type="ECO:0000256" key="1">
    <source>
        <dbReference type="SAM" id="Phobius"/>
    </source>
</evidence>
<evidence type="ECO:0000313" key="2">
    <source>
        <dbReference type="EMBL" id="KAJ7355258.1"/>
    </source>
</evidence>
<keyword evidence="1" id="KW-1133">Transmembrane helix</keyword>
<dbReference type="Proteomes" id="UP001218218">
    <property type="component" value="Unassembled WGS sequence"/>
</dbReference>
<keyword evidence="1" id="KW-0812">Transmembrane</keyword>